<dbReference type="AlphaFoldDB" id="A0AAN9L866"/>
<organism evidence="1 2">
    <name type="scientific">Canavalia gladiata</name>
    <name type="common">Sword bean</name>
    <name type="synonym">Dolichos gladiatus</name>
    <dbReference type="NCBI Taxonomy" id="3824"/>
    <lineage>
        <taxon>Eukaryota</taxon>
        <taxon>Viridiplantae</taxon>
        <taxon>Streptophyta</taxon>
        <taxon>Embryophyta</taxon>
        <taxon>Tracheophyta</taxon>
        <taxon>Spermatophyta</taxon>
        <taxon>Magnoliopsida</taxon>
        <taxon>eudicotyledons</taxon>
        <taxon>Gunneridae</taxon>
        <taxon>Pentapetalae</taxon>
        <taxon>rosids</taxon>
        <taxon>fabids</taxon>
        <taxon>Fabales</taxon>
        <taxon>Fabaceae</taxon>
        <taxon>Papilionoideae</taxon>
        <taxon>50 kb inversion clade</taxon>
        <taxon>NPAAA clade</taxon>
        <taxon>indigoferoid/millettioid clade</taxon>
        <taxon>Phaseoleae</taxon>
        <taxon>Canavalia</taxon>
    </lineage>
</organism>
<comment type="caution">
    <text evidence="1">The sequence shown here is derived from an EMBL/GenBank/DDBJ whole genome shotgun (WGS) entry which is preliminary data.</text>
</comment>
<evidence type="ECO:0000313" key="2">
    <source>
        <dbReference type="Proteomes" id="UP001367508"/>
    </source>
</evidence>
<reference evidence="1 2" key="1">
    <citation type="submission" date="2024-01" db="EMBL/GenBank/DDBJ databases">
        <title>The genomes of 5 underutilized Papilionoideae crops provide insights into root nodulation and disease resistanc.</title>
        <authorList>
            <person name="Jiang F."/>
        </authorList>
    </citation>
    <scope>NUCLEOTIDE SEQUENCE [LARGE SCALE GENOMIC DNA]</scope>
    <source>
        <strain evidence="1">LVBAO_FW01</strain>
        <tissue evidence="1">Leaves</tissue>
    </source>
</reference>
<keyword evidence="2" id="KW-1185">Reference proteome</keyword>
<proteinExistence type="predicted"/>
<sequence length="182" mass="20476">MVEQQTTSLVGPRKYKAKMHVPQGIGYRMRATIKTGFWWQIPYRHFLHARPKVKTEILHELYQLGSHGRCKNASSPTFYAACTGRGITPLDMINLIVSLLGNIGNKRSSSDYENDPFEPMKGKSKAEKAFGVTTRMILSCDESVESHSLQIPHHYPRSQSEPHFVPSPNPLGPFQALTSLIP</sequence>
<name>A0AAN9L866_CANGL</name>
<gene>
    <name evidence="1" type="ORF">VNO77_25475</name>
</gene>
<accession>A0AAN9L866</accession>
<dbReference type="EMBL" id="JAYMYQ010000005">
    <property type="protein sequence ID" value="KAK7331255.1"/>
    <property type="molecule type" value="Genomic_DNA"/>
</dbReference>
<evidence type="ECO:0000313" key="1">
    <source>
        <dbReference type="EMBL" id="KAK7331255.1"/>
    </source>
</evidence>
<dbReference type="Proteomes" id="UP001367508">
    <property type="component" value="Unassembled WGS sequence"/>
</dbReference>
<protein>
    <submittedName>
        <fullName evidence="1">Uncharacterized protein</fullName>
    </submittedName>
</protein>